<name>A0A1G8CTQ9_9FIRM</name>
<dbReference type="PANTHER" id="PTHR21039">
    <property type="entry name" value="HISTIDINOL PHOSPHATASE-RELATED"/>
    <property type="match status" value="1"/>
</dbReference>
<feature type="domain" description="Polymerase/histidinol phosphatase N-terminal" evidence="9">
    <location>
        <begin position="4"/>
        <end position="85"/>
    </location>
</feature>
<dbReference type="OrthoDB" id="9775255at2"/>
<evidence type="ECO:0000256" key="4">
    <source>
        <dbReference type="ARBA" id="ARBA00022605"/>
    </source>
</evidence>
<evidence type="ECO:0000256" key="1">
    <source>
        <dbReference type="ARBA" id="ARBA00004970"/>
    </source>
</evidence>
<dbReference type="GO" id="GO:0004401">
    <property type="term" value="F:histidinol-phosphatase activity"/>
    <property type="evidence" value="ECO:0007669"/>
    <property type="project" value="UniProtKB-UniRule"/>
</dbReference>
<sequence length="258" mass="29780">MKKADYHIHSDFSPDSTLTMDQACERAISLGLEELCFTDHFEIAEDIRIDYTKYRQAVFRARERYGKQLSLKVGLEVGFDINSQHQIQEYLGDKDFDFVIGSLHSAEGLDLFNGDFFRGKELKIAFSDYFKVIHESIPSFDFSVLGHITLIKRFFLLLKVNPSDIDWSYYDEEIEAILQDLIAGGKGIELNLRNPLIDLDFRVLRLYKELGGEIITLGSDSHHTTSMQAMEEGFQALREVGFRYYCVFNQLKPLFVSI</sequence>
<dbReference type="STRING" id="1121419.SAMN05443529_11425"/>
<dbReference type="NCBIfam" id="TIGR01856">
    <property type="entry name" value="hisJ_fam"/>
    <property type="match status" value="1"/>
</dbReference>
<evidence type="ECO:0000256" key="8">
    <source>
        <dbReference type="RuleBase" id="RU366003"/>
    </source>
</evidence>
<gene>
    <name evidence="10" type="ORF">SAMN05443529_11425</name>
</gene>
<dbReference type="EMBL" id="FNCP01000014">
    <property type="protein sequence ID" value="SDH48861.1"/>
    <property type="molecule type" value="Genomic_DNA"/>
</dbReference>
<evidence type="ECO:0000313" key="11">
    <source>
        <dbReference type="Proteomes" id="UP000198656"/>
    </source>
</evidence>
<dbReference type="UniPathway" id="UPA00031">
    <property type="reaction ID" value="UER00013"/>
</dbReference>
<dbReference type="Pfam" id="PF02811">
    <property type="entry name" value="PHP"/>
    <property type="match status" value="1"/>
</dbReference>
<dbReference type="GO" id="GO:0000105">
    <property type="term" value="P:L-histidine biosynthetic process"/>
    <property type="evidence" value="ECO:0007669"/>
    <property type="project" value="UniProtKB-UniRule"/>
</dbReference>
<dbReference type="InterPro" id="IPR003141">
    <property type="entry name" value="Pol/His_phosphatase_N"/>
</dbReference>
<dbReference type="SMART" id="SM00481">
    <property type="entry name" value="POLIIIAc"/>
    <property type="match status" value="1"/>
</dbReference>
<evidence type="ECO:0000256" key="5">
    <source>
        <dbReference type="ARBA" id="ARBA00022801"/>
    </source>
</evidence>
<keyword evidence="6 8" id="KW-0368">Histidine biosynthesis</keyword>
<evidence type="ECO:0000256" key="7">
    <source>
        <dbReference type="ARBA" id="ARBA00049158"/>
    </source>
</evidence>
<evidence type="ECO:0000256" key="6">
    <source>
        <dbReference type="ARBA" id="ARBA00023102"/>
    </source>
</evidence>
<dbReference type="EC" id="3.1.3.15" evidence="3 8"/>
<dbReference type="AlphaFoldDB" id="A0A1G8CTQ9"/>
<proteinExistence type="inferred from homology"/>
<keyword evidence="4 8" id="KW-0028">Amino-acid biosynthesis</keyword>
<dbReference type="Proteomes" id="UP000198656">
    <property type="component" value="Unassembled WGS sequence"/>
</dbReference>
<dbReference type="InterPro" id="IPR004013">
    <property type="entry name" value="PHP_dom"/>
</dbReference>
<organism evidence="10 11">
    <name type="scientific">Desulfosporosinus hippei DSM 8344</name>
    <dbReference type="NCBI Taxonomy" id="1121419"/>
    <lineage>
        <taxon>Bacteria</taxon>
        <taxon>Bacillati</taxon>
        <taxon>Bacillota</taxon>
        <taxon>Clostridia</taxon>
        <taxon>Eubacteriales</taxon>
        <taxon>Desulfitobacteriaceae</taxon>
        <taxon>Desulfosporosinus</taxon>
    </lineage>
</organism>
<protein>
    <recommendedName>
        <fullName evidence="3 8">Histidinol-phosphatase</fullName>
        <shortName evidence="8">HolPase</shortName>
        <ecNumber evidence="3 8">3.1.3.15</ecNumber>
    </recommendedName>
</protein>
<comment type="catalytic activity">
    <reaction evidence="7 8">
        <text>L-histidinol phosphate + H2O = L-histidinol + phosphate</text>
        <dbReference type="Rhea" id="RHEA:14465"/>
        <dbReference type="ChEBI" id="CHEBI:15377"/>
        <dbReference type="ChEBI" id="CHEBI:43474"/>
        <dbReference type="ChEBI" id="CHEBI:57699"/>
        <dbReference type="ChEBI" id="CHEBI:57980"/>
        <dbReference type="EC" id="3.1.3.15"/>
    </reaction>
</comment>
<comment type="pathway">
    <text evidence="1 8">Amino-acid biosynthesis; L-histidine biosynthesis; L-histidine from 5-phospho-alpha-D-ribose 1-diphosphate: step 8/9.</text>
</comment>
<reference evidence="11" key="1">
    <citation type="submission" date="2016-10" db="EMBL/GenBank/DDBJ databases">
        <authorList>
            <person name="Varghese N."/>
            <person name="Submissions S."/>
        </authorList>
    </citation>
    <scope>NUCLEOTIDE SEQUENCE [LARGE SCALE GENOMIC DNA]</scope>
    <source>
        <strain evidence="11">DSM 8344</strain>
    </source>
</reference>
<dbReference type="RefSeq" id="WP_092333828.1">
    <property type="nucleotide sequence ID" value="NZ_FNCP01000014.1"/>
</dbReference>
<evidence type="ECO:0000313" key="10">
    <source>
        <dbReference type="EMBL" id="SDH48861.1"/>
    </source>
</evidence>
<dbReference type="PANTHER" id="PTHR21039:SF0">
    <property type="entry name" value="HISTIDINOL-PHOSPHATASE"/>
    <property type="match status" value="1"/>
</dbReference>
<evidence type="ECO:0000259" key="9">
    <source>
        <dbReference type="SMART" id="SM00481"/>
    </source>
</evidence>
<evidence type="ECO:0000256" key="2">
    <source>
        <dbReference type="ARBA" id="ARBA00009152"/>
    </source>
</evidence>
<comment type="similarity">
    <text evidence="2 8">Belongs to the PHP hydrolase family. HisK subfamily.</text>
</comment>
<dbReference type="InterPro" id="IPR010140">
    <property type="entry name" value="Histidinol_P_phosphatase_HisJ"/>
</dbReference>
<dbReference type="SUPFAM" id="SSF89550">
    <property type="entry name" value="PHP domain-like"/>
    <property type="match status" value="1"/>
</dbReference>
<dbReference type="InterPro" id="IPR016195">
    <property type="entry name" value="Pol/histidinol_Pase-like"/>
</dbReference>
<accession>A0A1G8CTQ9</accession>
<keyword evidence="11" id="KW-1185">Reference proteome</keyword>
<keyword evidence="5 8" id="KW-0378">Hydrolase</keyword>
<evidence type="ECO:0000256" key="3">
    <source>
        <dbReference type="ARBA" id="ARBA00013085"/>
    </source>
</evidence>
<dbReference type="GO" id="GO:0005737">
    <property type="term" value="C:cytoplasm"/>
    <property type="evidence" value="ECO:0007669"/>
    <property type="project" value="TreeGrafter"/>
</dbReference>
<dbReference type="Gene3D" id="3.20.20.140">
    <property type="entry name" value="Metal-dependent hydrolases"/>
    <property type="match status" value="1"/>
</dbReference>